<dbReference type="EMBL" id="JABCRI010000021">
    <property type="protein sequence ID" value="KAF8380625.1"/>
    <property type="molecule type" value="Genomic_DNA"/>
</dbReference>
<accession>A0A834YKG5</accession>
<evidence type="ECO:0000256" key="3">
    <source>
        <dbReference type="PROSITE-ProRule" id="PRU00708"/>
    </source>
</evidence>
<dbReference type="Pfam" id="PF13041">
    <property type="entry name" value="PPR_2"/>
    <property type="match status" value="7"/>
</dbReference>
<dbReference type="InterPro" id="IPR054080">
    <property type="entry name" value="TPR1-like_2nd"/>
</dbReference>
<organism evidence="5 6">
    <name type="scientific">Tetracentron sinense</name>
    <name type="common">Spur-leaf</name>
    <dbReference type="NCBI Taxonomy" id="13715"/>
    <lineage>
        <taxon>Eukaryota</taxon>
        <taxon>Viridiplantae</taxon>
        <taxon>Streptophyta</taxon>
        <taxon>Embryophyta</taxon>
        <taxon>Tracheophyta</taxon>
        <taxon>Spermatophyta</taxon>
        <taxon>Magnoliopsida</taxon>
        <taxon>Trochodendrales</taxon>
        <taxon>Trochodendraceae</taxon>
        <taxon>Tetracentron</taxon>
    </lineage>
</organism>
<feature type="repeat" description="PPR" evidence="3">
    <location>
        <begin position="328"/>
        <end position="362"/>
    </location>
</feature>
<reference evidence="5 6" key="1">
    <citation type="submission" date="2020-04" db="EMBL/GenBank/DDBJ databases">
        <title>Plant Genome Project.</title>
        <authorList>
            <person name="Zhang R.-G."/>
        </authorList>
    </citation>
    <scope>NUCLEOTIDE SEQUENCE [LARGE SCALE GENOMIC DNA]</scope>
    <source>
        <strain evidence="5">YNK0</strain>
        <tissue evidence="5">Leaf</tissue>
    </source>
</reference>
<dbReference type="NCBIfam" id="TIGR00756">
    <property type="entry name" value="PPR"/>
    <property type="match status" value="15"/>
</dbReference>
<gene>
    <name evidence="5" type="ORF">HHK36_028114</name>
</gene>
<feature type="repeat" description="PPR" evidence="3">
    <location>
        <begin position="433"/>
        <end position="467"/>
    </location>
</feature>
<feature type="domain" description="CTLH" evidence="4">
    <location>
        <begin position="1094"/>
        <end position="1151"/>
    </location>
</feature>
<dbReference type="AlphaFoldDB" id="A0A834YKG5"/>
<feature type="repeat" description="PPR" evidence="3">
    <location>
        <begin position="503"/>
        <end position="537"/>
    </location>
</feature>
<dbReference type="Gene3D" id="1.25.40.10">
    <property type="entry name" value="Tetratricopeptide repeat domain"/>
    <property type="match status" value="5"/>
</dbReference>
<dbReference type="InterPro" id="IPR006595">
    <property type="entry name" value="CTLH_C"/>
</dbReference>
<dbReference type="PANTHER" id="PTHR47933:SF32">
    <property type="entry name" value="OS06G0152500 PROTEIN"/>
    <property type="match status" value="1"/>
</dbReference>
<dbReference type="PANTHER" id="PTHR47933">
    <property type="entry name" value="PENTATRICOPEPTIDE REPEAT-CONTAINING PROTEIN 1, MITOCHONDRIAL"/>
    <property type="match status" value="1"/>
</dbReference>
<comment type="caution">
    <text evidence="5">The sequence shown here is derived from an EMBL/GenBank/DDBJ whole genome shotgun (WGS) entry which is preliminary data.</text>
</comment>
<name>A0A834YKG5_TETSI</name>
<evidence type="ECO:0000313" key="5">
    <source>
        <dbReference type="EMBL" id="KAF8380625.1"/>
    </source>
</evidence>
<feature type="repeat" description="PPR" evidence="3">
    <location>
        <begin position="188"/>
        <end position="222"/>
    </location>
</feature>
<dbReference type="Pfam" id="PF01535">
    <property type="entry name" value="PPR"/>
    <property type="match status" value="3"/>
</dbReference>
<dbReference type="SMART" id="SM00668">
    <property type="entry name" value="CTLH"/>
    <property type="match status" value="1"/>
</dbReference>
<dbReference type="Pfam" id="PF21889">
    <property type="entry name" value="TPR1-like_2nd"/>
    <property type="match status" value="1"/>
</dbReference>
<keyword evidence="6" id="KW-1185">Reference proteome</keyword>
<sequence length="1182" mass="134094">MLRLAPLISLETLILFRFTQLPKTLILFRFTQLPKTLGFHTRNCSSSFAAQNFDFLDQFSPFANVGSPCMINSNERRQIVVGLSKMIKQGQGYVLKGFSPGFCPSFLVRIMKFFDNRRTAIAFFKFAFRDDSNSTINLCCVAAHLLAAEELRYLSQDVLSCVIARIGPCRSKEMVGLMWSDHHVYESDFSVLDSLMRAFLNVDMVTHALEILCRMREEGVRPSSSAINILLKSLLRKGDYGSVWKLFRDMVGKGPHPSNFTFNAMVLGFCRKGYLRIGESLLHVMQRFQCEPDVYTYNIVINAYCINGRSSDALAWIHWMIGMGCRPSLVTFGTVINALCKEGNLVEARTLFDGVREVGLSPNTIMYNTLIDGYVKAGEISQANSIYEEMRERGIAPDGVTLNILVAGCCKYGREEDGDRLVRDVSMSGLLPDCSLSDFTIAGLCWASRLDEAMEFLQDMLGKGVPPTVVAFNSIIAGYSKARLEDKAFEAYRVMVEFGLTPSSSTCSSLLLGLSKKGRLKEAGELMDKMIEKGFTLNKVAFTVILDGYFRIGDTMGAQRLWDEMERRGISPDTVAFSAFIDGLSKAGLMDEACKSFVEMSRRGLVPNNFTYNSLIGGFCNCGRLSEALKLEREMRQRGLLPDIFTTNIIINGFCKQGRMKSANDTFMDMHRSGLTPDIVTYNTLISGYCKAFDVVNAEDFVSKMCASGWDPDITTYNIRIHGYCSIRRMSQAVKMLDELVSVGVVPDTVTYNTMMNGVCGDILDRAMILTAKLLKMAFIPNVVTINLLLSHFCSQGLPERALMWGEKLSQISFSFDHVMYKILDRAYRDIQEDAKIPKETSGKSLFLDFLMYITYDYLCRNRPQSYIWLQPLSTTNFSSEDPYGQRLIDAEIHIGSSIAVQKFGLEMTVSKMQNNAAPVELIVEMRVVGISVIDHRPRALSCLYLESLFHVQLVMMVGLPALRVSSYVHELMNFLFFLTWFKIIVGHFQLDNQLPLSLMPVLLAPEHTTETHHPAFKMTITMSNNTTDGTQMILYLAEASWHFGCSEKFKEPSKYAWSEYYEGPSIVPLPEDCYGNKQVYHAATGWLEQESRFFFNMKYFDEKAVGEWDKGKKYLFGFTKVADNRYSMKVFFEIRKQKYLEALDRCRLKLKKEEELKMKKKIPLFGVEENKLKKRILKIHR</sequence>
<evidence type="ECO:0000256" key="2">
    <source>
        <dbReference type="ARBA" id="ARBA00022737"/>
    </source>
</evidence>
<evidence type="ECO:0000256" key="1">
    <source>
        <dbReference type="ARBA" id="ARBA00022574"/>
    </source>
</evidence>
<feature type="repeat" description="PPR" evidence="3">
    <location>
        <begin position="468"/>
        <end position="502"/>
    </location>
</feature>
<proteinExistence type="predicted"/>
<feature type="repeat" description="PPR" evidence="3">
    <location>
        <begin position="713"/>
        <end position="747"/>
    </location>
</feature>
<keyword evidence="2" id="KW-0677">Repeat</keyword>
<feature type="repeat" description="PPR" evidence="3">
    <location>
        <begin position="538"/>
        <end position="572"/>
    </location>
</feature>
<feature type="repeat" description="PPR" evidence="3">
    <location>
        <begin position="398"/>
        <end position="432"/>
    </location>
</feature>
<feature type="repeat" description="PPR" evidence="3">
    <location>
        <begin position="573"/>
        <end position="607"/>
    </location>
</feature>
<feature type="repeat" description="PPR" evidence="3">
    <location>
        <begin position="363"/>
        <end position="397"/>
    </location>
</feature>
<dbReference type="InterPro" id="IPR011990">
    <property type="entry name" value="TPR-like_helical_dom_sf"/>
</dbReference>
<dbReference type="InterPro" id="IPR002885">
    <property type="entry name" value="PPR_rpt"/>
</dbReference>
<feature type="repeat" description="PPR" evidence="3">
    <location>
        <begin position="678"/>
        <end position="712"/>
    </location>
</feature>
<dbReference type="Proteomes" id="UP000655225">
    <property type="component" value="Unassembled WGS sequence"/>
</dbReference>
<feature type="repeat" description="PPR" evidence="3">
    <location>
        <begin position="643"/>
        <end position="677"/>
    </location>
</feature>
<keyword evidence="1" id="KW-0853">WD repeat</keyword>
<protein>
    <recommendedName>
        <fullName evidence="4">CTLH domain-containing protein</fullName>
    </recommendedName>
</protein>
<feature type="repeat" description="PPR" evidence="3">
    <location>
        <begin position="258"/>
        <end position="292"/>
    </location>
</feature>
<dbReference type="PROSITE" id="PS51375">
    <property type="entry name" value="PPR"/>
    <property type="match status" value="16"/>
</dbReference>
<dbReference type="PROSITE" id="PS50897">
    <property type="entry name" value="CTLH"/>
    <property type="match status" value="1"/>
</dbReference>
<evidence type="ECO:0000259" key="4">
    <source>
        <dbReference type="PROSITE" id="PS50897"/>
    </source>
</evidence>
<evidence type="ECO:0000313" key="6">
    <source>
        <dbReference type="Proteomes" id="UP000655225"/>
    </source>
</evidence>
<dbReference type="GO" id="GO:0003729">
    <property type="term" value="F:mRNA binding"/>
    <property type="evidence" value="ECO:0007669"/>
    <property type="project" value="TreeGrafter"/>
</dbReference>
<feature type="repeat" description="PPR" evidence="3">
    <location>
        <begin position="293"/>
        <end position="327"/>
    </location>
</feature>
<feature type="repeat" description="PPR" evidence="3">
    <location>
        <begin position="608"/>
        <end position="642"/>
    </location>
</feature>
<feature type="repeat" description="PPR" evidence="3">
    <location>
        <begin position="223"/>
        <end position="257"/>
    </location>
</feature>
<dbReference type="InterPro" id="IPR051240">
    <property type="entry name" value="Mito_RNA-Proc/Resp"/>
</dbReference>
<dbReference type="OrthoDB" id="185373at2759"/>